<dbReference type="PANTHER" id="PTHR43308">
    <property type="entry name" value="OUTER MEMBRANE PROTEIN ALPHA-RELATED"/>
    <property type="match status" value="1"/>
</dbReference>
<proteinExistence type="predicted"/>
<evidence type="ECO:0000256" key="1">
    <source>
        <dbReference type="ARBA" id="ARBA00022729"/>
    </source>
</evidence>
<gene>
    <name evidence="4" type="ORF">MJG50_20815</name>
</gene>
<comment type="caution">
    <text evidence="4">The sequence shown here is derived from an EMBL/GenBank/DDBJ whole genome shotgun (WGS) entry which is preliminary data.</text>
</comment>
<dbReference type="Pfam" id="PF01832">
    <property type="entry name" value="Glucosaminidase"/>
    <property type="match status" value="1"/>
</dbReference>
<dbReference type="EMBL" id="JAKTTI010000054">
    <property type="protein sequence ID" value="MCH1627782.1"/>
    <property type="molecule type" value="Genomic_DNA"/>
</dbReference>
<organism evidence="4 5">
    <name type="scientific">Fredinandcohnia quinoae</name>
    <dbReference type="NCBI Taxonomy" id="2918902"/>
    <lineage>
        <taxon>Bacteria</taxon>
        <taxon>Bacillati</taxon>
        <taxon>Bacillota</taxon>
        <taxon>Bacilli</taxon>
        <taxon>Bacillales</taxon>
        <taxon>Bacillaceae</taxon>
        <taxon>Fredinandcohnia</taxon>
    </lineage>
</organism>
<dbReference type="Gene3D" id="2.30.30.40">
    <property type="entry name" value="SH3 Domains"/>
    <property type="match status" value="1"/>
</dbReference>
<feature type="domain" description="SLH" evidence="3">
    <location>
        <begin position="84"/>
        <end position="147"/>
    </location>
</feature>
<reference evidence="4" key="1">
    <citation type="submission" date="2022-02" db="EMBL/GenBank/DDBJ databases">
        <title>Fredinandcohnia quinoae sp. nov. isolated from Chenopodium quinoa seeds.</title>
        <authorList>
            <person name="Saati-Santamaria Z."/>
            <person name="Flores-Felix J.D."/>
            <person name="Igual J.M."/>
            <person name="Velazquez E."/>
            <person name="Garcia-Fraile P."/>
            <person name="Martinez-Molina E."/>
        </authorList>
    </citation>
    <scope>NUCLEOTIDE SEQUENCE</scope>
    <source>
        <strain evidence="4">SECRCQ15</strain>
    </source>
</reference>
<evidence type="ECO:0000259" key="3">
    <source>
        <dbReference type="PROSITE" id="PS51272"/>
    </source>
</evidence>
<dbReference type="PANTHER" id="PTHR43308:SF5">
    <property type="entry name" value="S-LAYER PROTEIN _ PEPTIDOGLYCAN ENDO-BETA-N-ACETYLGLUCOSAMINIDASE"/>
    <property type="match status" value="1"/>
</dbReference>
<evidence type="ECO:0000256" key="2">
    <source>
        <dbReference type="SAM" id="SignalP"/>
    </source>
</evidence>
<dbReference type="InterPro" id="IPR001119">
    <property type="entry name" value="SLH_dom"/>
</dbReference>
<dbReference type="Gene3D" id="1.10.530.10">
    <property type="match status" value="1"/>
</dbReference>
<dbReference type="InterPro" id="IPR002901">
    <property type="entry name" value="MGlyc_endo_b_GlcNAc-like_dom"/>
</dbReference>
<keyword evidence="1 2" id="KW-0732">Signal</keyword>
<feature type="domain" description="SLH" evidence="3">
    <location>
        <begin position="148"/>
        <end position="215"/>
    </location>
</feature>
<keyword evidence="5" id="KW-1185">Reference proteome</keyword>
<dbReference type="GO" id="GO:0004040">
    <property type="term" value="F:amidase activity"/>
    <property type="evidence" value="ECO:0007669"/>
    <property type="project" value="InterPro"/>
</dbReference>
<accession>A0AAW5E4B1</accession>
<dbReference type="PROSITE" id="PS51272">
    <property type="entry name" value="SLH"/>
    <property type="match status" value="3"/>
</dbReference>
<evidence type="ECO:0000313" key="5">
    <source>
        <dbReference type="Proteomes" id="UP001431131"/>
    </source>
</evidence>
<dbReference type="Proteomes" id="UP001431131">
    <property type="component" value="Unassembled WGS sequence"/>
</dbReference>
<feature type="signal peptide" evidence="2">
    <location>
        <begin position="1"/>
        <end position="25"/>
    </location>
</feature>
<protein>
    <submittedName>
        <fullName evidence="4">S-layer homology domain-containing protein</fullName>
    </submittedName>
</protein>
<name>A0AAW5E4B1_9BACI</name>
<feature type="chain" id="PRO_5043577033" evidence="2">
    <location>
        <begin position="26"/>
        <end position="657"/>
    </location>
</feature>
<dbReference type="RefSeq" id="WP_240257700.1">
    <property type="nucleotide sequence ID" value="NZ_JAKTTI010000054.1"/>
</dbReference>
<feature type="domain" description="SLH" evidence="3">
    <location>
        <begin position="24"/>
        <end position="83"/>
    </location>
</feature>
<dbReference type="SMART" id="SM00047">
    <property type="entry name" value="LYZ2"/>
    <property type="match status" value="1"/>
</dbReference>
<sequence length="657" mass="71881">MNLKKFFVILVALLTLTAYTQTASASSTKDDITGIALEKEMRAMIDAGVISGYGPGLYKPNESVSRIQFAAFIARALDLPASSPSTPFSDVPAGKTLAEHVYSANNAGIVAGYTDNTFRPNANITREQMAAMIDRAIKYSGVALPDAPLNFTDASSISPNFKQAVANNAQSGIIKGSSNGNGTYKFIPKANASRAEAAAFISRMLDLLEKNDGGTTPEVPNPENPTPPSGYKLGYVSGNQIAYDSKSYSSFDEANNALTASKPFITLNGKVVKMKSGIVYAKPSAGNATTLIYDSTLRTQLTYVSKNTEMRYIDADQDKVQVQISDVIGYVKQSEVEMKPLQIVEKRSYYKNVNGELYHYLYSGGSYNYGIAPSFLQPGQEYYSWDGDTFMNSSGTTVGQAHQYFNYLPLRTKTNYSEEELNSYITSILTERQALYTSNPSLYARYKDATTKSKIIGLGTYAKEAEQKYKINALFIISIAMHESDFGMSTYAQTKNNLFGIKAYDSNPDNADSFASPNASVDALANDYLNKNYINPLGAYPNGAITGNKDTGLNVKYASDPYWGQKIAGYMFRVDKFLGKKDINQYKIGISNTAGLNVRSTAEVSSGNLQYTYKKAGMPVVILDNATSGWYKILSDHLTYDEAYVSSQYVDELVIAK</sequence>
<dbReference type="Pfam" id="PF00395">
    <property type="entry name" value="SLH"/>
    <property type="match status" value="3"/>
</dbReference>
<evidence type="ECO:0000313" key="4">
    <source>
        <dbReference type="EMBL" id="MCH1627782.1"/>
    </source>
</evidence>
<dbReference type="AlphaFoldDB" id="A0AAW5E4B1"/>
<dbReference type="InterPro" id="IPR051465">
    <property type="entry name" value="Cell_Envelope_Struct_Comp"/>
</dbReference>